<name>A0A7S1XAB3_9RHOD</name>
<accession>A0A7S1XAB3</accession>
<proteinExistence type="predicted"/>
<feature type="region of interest" description="Disordered" evidence="1">
    <location>
        <begin position="1"/>
        <end position="20"/>
    </location>
</feature>
<protein>
    <submittedName>
        <fullName evidence="2">Uncharacterized protein</fullName>
    </submittedName>
</protein>
<dbReference type="EMBL" id="HBGH01000448">
    <property type="protein sequence ID" value="CAD9221056.1"/>
    <property type="molecule type" value="Transcribed_RNA"/>
</dbReference>
<gene>
    <name evidence="2" type="ORF">CCAE0312_LOCUS232</name>
</gene>
<feature type="compositionally biased region" description="Basic and acidic residues" evidence="1">
    <location>
        <begin position="7"/>
        <end position="20"/>
    </location>
</feature>
<dbReference type="AlphaFoldDB" id="A0A7S1XAB3"/>
<reference evidence="2" key="1">
    <citation type="submission" date="2021-01" db="EMBL/GenBank/DDBJ databases">
        <authorList>
            <person name="Corre E."/>
            <person name="Pelletier E."/>
            <person name="Niang G."/>
            <person name="Scheremetjew M."/>
            <person name="Finn R."/>
            <person name="Kale V."/>
            <person name="Holt S."/>
            <person name="Cochrane G."/>
            <person name="Meng A."/>
            <person name="Brown T."/>
            <person name="Cohen L."/>
        </authorList>
    </citation>
    <scope>NUCLEOTIDE SEQUENCE</scope>
    <source>
        <strain evidence="2">SAG 36.94</strain>
    </source>
</reference>
<evidence type="ECO:0000313" key="2">
    <source>
        <dbReference type="EMBL" id="CAD9221056.1"/>
    </source>
</evidence>
<sequence length="118" mass="12537">MEAEASFPRHERELRGKDRLEAGARLRAMVTVPSMEGSGAAGEGAGQGWVSEKIATKDGSVKPIVVSMGTFQAVVIDEAAEFMYHQPSGAFIEMTAHQLGASAPGRELATHVPSCLPW</sequence>
<evidence type="ECO:0000256" key="1">
    <source>
        <dbReference type="SAM" id="MobiDB-lite"/>
    </source>
</evidence>
<organism evidence="2">
    <name type="scientific">Compsopogon caeruleus</name>
    <dbReference type="NCBI Taxonomy" id="31354"/>
    <lineage>
        <taxon>Eukaryota</taxon>
        <taxon>Rhodophyta</taxon>
        <taxon>Compsopogonophyceae</taxon>
        <taxon>Compsopogonales</taxon>
        <taxon>Compsopogonaceae</taxon>
        <taxon>Compsopogon</taxon>
    </lineage>
</organism>